<evidence type="ECO:0000313" key="3">
    <source>
        <dbReference type="EMBL" id="SDH36201.1"/>
    </source>
</evidence>
<keyword evidence="4" id="KW-1185">Reference proteome</keyword>
<dbReference type="EMBL" id="FNDD01000014">
    <property type="protein sequence ID" value="SDH36201.1"/>
    <property type="molecule type" value="Genomic_DNA"/>
</dbReference>
<evidence type="ECO:0000259" key="2">
    <source>
        <dbReference type="Pfam" id="PF20419"/>
    </source>
</evidence>
<gene>
    <name evidence="3" type="ORF">SAMN04488136_11427</name>
</gene>
<sequence length="1094" mass="119161">MKWLLSLLSAVLLLVSPHAYAEFSSAVCNNIVTSQNFSVNFRLSPATHRETIYATKRNDDGYVAIWTNNSSVRRVAIRDTQTRLFGYYNITLQYESNTAKRGVLTYYLERSGNWVEIDSVEADITDLSAAIQISGDNVSQLECSDEPEFPQPQSLDLCDYFPDAIQTNRYFVGFPFASDVVLGGDRNKLYLAQRTPISYNAVYHNVFASSGCVYGTSGSVSGCNYNPFLSYPNFPPTLPTFQPGTSDVYCNNSCEQTLTPGRYRNVTIGSNHSTIVLTDGEYWIETLNFATNDAALQVSGQAVVHYKHLLINGDRAEINASGSADNLLLVGHGVYSGITNYYHDVTAHAHLYIDDAALLGGATGLVNYGDRFYWQGAITSSRVRLGGHDGQIHAYAPQSCSLTGNQYAISMSPNTDISLMCGDDRPEFTITTTNNASAFSTQVRVTVVDSSGNSVSGVGLEVVDDIGSGSANTFTTNSDGKLRLQVVSSDFSSLTLNQSYTIQATLVQDTSQSDTSTFSYVPFKFAIDDQQIIAGQATTINAQVLACTEDGQQQVASNYSGQPQVNYQVDYPSQADGGINGNLEYQPSFSSGVSSDDLTLDEVGQFTVTLSDSRFDCSSYASCPIDGEEQLQGSFTLYSRPWTFALCGDDLQSGTSQGGEGFVAAGENFDLTAQPIRYVASAEADYCDSDFVTQNYFYSDASVELSYQLDSPSNGELGTLTASSGLSQVITASDAANLGYMFDSLSYDEAGSIDITVTETGAFYSDILQGISASQTLGRFYPAAFQVVGNQWDYPDSQSFVYMNQPFEQMDYQVEALNAQLESLHNYALFSSDLQAQFDVYDPDYPTRFNMARQAGNWQVVDGRSIGYFSQPKGDDCSDSPCWSKADDFAPDGPFNLNTSSDTSSIQIVNDLVVGDGADNIDPVEFSAQTDALLPNQPDIRFGRMRIDSVGGIEGQSLSVPLYTEYWNGQKFTINHDDDATNFNGSYFCSQVVWSEGGSGAYLSGSSTVSSGSSAQLFAAQNSSGKEQVRFWLRLDSPETSGECTASTNVLPWLRFDWNSDNIDEEDPSAVVTFGLYRGNDKVIFRGERGFTGQ</sequence>
<feature type="chain" id="PRO_5011660963" evidence="1">
    <location>
        <begin position="22"/>
        <end position="1094"/>
    </location>
</feature>
<accession>A0A1G8BSQ5</accession>
<dbReference type="AlphaFoldDB" id="A0A1G8BSQ5"/>
<reference evidence="3 4" key="1">
    <citation type="submission" date="2016-10" db="EMBL/GenBank/DDBJ databases">
        <authorList>
            <person name="de Groot N.N."/>
        </authorList>
    </citation>
    <scope>NUCLEOTIDE SEQUENCE [LARGE SCALE GENOMIC DNA]</scope>
    <source>
        <strain evidence="3 4">CGMCC 1.10228</strain>
    </source>
</reference>
<dbReference type="STRING" id="861298.SAMN04488136_11427"/>
<feature type="domain" description="DUF6701" evidence="2">
    <location>
        <begin position="511"/>
        <end position="1089"/>
    </location>
</feature>
<dbReference type="OrthoDB" id="9790247at2"/>
<dbReference type="RefSeq" id="WP_093274352.1">
    <property type="nucleotide sequence ID" value="NZ_FNDD01000014.1"/>
</dbReference>
<evidence type="ECO:0000313" key="4">
    <source>
        <dbReference type="Proteomes" id="UP000198854"/>
    </source>
</evidence>
<evidence type="ECO:0000256" key="1">
    <source>
        <dbReference type="SAM" id="SignalP"/>
    </source>
</evidence>
<organism evidence="3 4">
    <name type="scientific">Vibrio xiamenensis</name>
    <dbReference type="NCBI Taxonomy" id="861298"/>
    <lineage>
        <taxon>Bacteria</taxon>
        <taxon>Pseudomonadati</taxon>
        <taxon>Pseudomonadota</taxon>
        <taxon>Gammaproteobacteria</taxon>
        <taxon>Vibrionales</taxon>
        <taxon>Vibrionaceae</taxon>
        <taxon>Vibrio</taxon>
    </lineage>
</organism>
<dbReference type="InterPro" id="IPR046524">
    <property type="entry name" value="DUF6701"/>
</dbReference>
<protein>
    <submittedName>
        <fullName evidence="3">MSHA biogenesis protein MshQ</fullName>
    </submittedName>
</protein>
<keyword evidence="1" id="KW-0732">Signal</keyword>
<proteinExistence type="predicted"/>
<name>A0A1G8BSQ5_9VIBR</name>
<feature type="signal peptide" evidence="1">
    <location>
        <begin position="1"/>
        <end position="21"/>
    </location>
</feature>
<dbReference type="Proteomes" id="UP000198854">
    <property type="component" value="Unassembled WGS sequence"/>
</dbReference>
<dbReference type="Pfam" id="PF20419">
    <property type="entry name" value="DUF6701"/>
    <property type="match status" value="1"/>
</dbReference>